<protein>
    <submittedName>
        <fullName evidence="2">SRS domain-containing protein</fullName>
    </submittedName>
</protein>
<keyword evidence="4" id="KW-1185">Reference proteome</keyword>
<dbReference type="AlphaFoldDB" id="F0VL96"/>
<feature type="domain" description="SRS" evidence="1">
    <location>
        <begin position="25"/>
        <end position="151"/>
    </location>
</feature>
<organism evidence="2 4">
    <name type="scientific">Neospora caninum (strain Liverpool)</name>
    <dbReference type="NCBI Taxonomy" id="572307"/>
    <lineage>
        <taxon>Eukaryota</taxon>
        <taxon>Sar</taxon>
        <taxon>Alveolata</taxon>
        <taxon>Apicomplexa</taxon>
        <taxon>Conoidasida</taxon>
        <taxon>Coccidia</taxon>
        <taxon>Eucoccidiorida</taxon>
        <taxon>Eimeriorina</taxon>
        <taxon>Sarcocystidae</taxon>
        <taxon>Neospora</taxon>
    </lineage>
</organism>
<reference evidence="3" key="4">
    <citation type="journal article" date="2015" name="PLoS ONE">
        <title>Comprehensive Evaluation of Toxoplasma gondii VEG and Neospora caninum LIV Genomes with Tachyzoite Stage Transcriptome and Proteome Defines Novel Transcript Features.</title>
        <authorList>
            <person name="Ramaprasad A."/>
            <person name="Mourier T."/>
            <person name="Naeem R."/>
            <person name="Malas T.B."/>
            <person name="Moussa E."/>
            <person name="Panigrahi A."/>
            <person name="Vermont S.J."/>
            <person name="Otto T.D."/>
            <person name="Wastling J."/>
            <person name="Pain A."/>
        </authorList>
    </citation>
    <scope>NUCLEOTIDE SEQUENCE</scope>
    <source>
        <strain evidence="3">Liverpool</strain>
    </source>
</reference>
<dbReference type="OrthoDB" id="10625582at2759"/>
<dbReference type="OMA" id="NCERPKP"/>
<dbReference type="InParanoid" id="F0VL96"/>
<evidence type="ECO:0000313" key="4">
    <source>
        <dbReference type="Proteomes" id="UP000007494"/>
    </source>
</evidence>
<dbReference type="SUPFAM" id="SSF74877">
    <property type="entry name" value="Major surface antigen p30, SAG1"/>
    <property type="match status" value="2"/>
</dbReference>
<gene>
    <name evidence="3" type="ORF">BN1204_052740</name>
    <name evidence="2" type="ORF">NCLIV_052740</name>
</gene>
<dbReference type="Gene3D" id="2.60.40.1320">
    <property type="entry name" value="SRS domain"/>
    <property type="match status" value="2"/>
</dbReference>
<name>F0VL96_NEOCL</name>
<dbReference type="EMBL" id="LN714485">
    <property type="protein sequence ID" value="CEL69567.1"/>
    <property type="molecule type" value="Genomic_DNA"/>
</dbReference>
<reference evidence="2" key="1">
    <citation type="submission" date="2011-02" db="EMBL/GenBank/DDBJ databases">
        <authorList>
            <person name="Aslett M."/>
        </authorList>
    </citation>
    <scope>NUCLEOTIDE SEQUENCE</scope>
    <source>
        <strain evidence="2">Liverpool</strain>
    </source>
</reference>
<dbReference type="Pfam" id="PF04092">
    <property type="entry name" value="SAG"/>
    <property type="match status" value="2"/>
</dbReference>
<dbReference type="Proteomes" id="UP000007494">
    <property type="component" value="Chromosome X"/>
</dbReference>
<proteinExistence type="predicted"/>
<evidence type="ECO:0000259" key="1">
    <source>
        <dbReference type="Pfam" id="PF04092"/>
    </source>
</evidence>
<evidence type="ECO:0000313" key="2">
    <source>
        <dbReference type="EMBL" id="CBZ54848.1"/>
    </source>
</evidence>
<accession>F0VL96</accession>
<reference evidence="4" key="3">
    <citation type="journal article" date="2012" name="PLoS Pathog.">
        <title>Comparative genomics of the apicomplexan parasites Toxoplasma gondii and Neospora caninum: Coccidia differing in host range and transmission strategy.</title>
        <authorList>
            <person name="Reid A.J."/>
            <person name="Vermont S.J."/>
            <person name="Cotton J.A."/>
            <person name="Harris D."/>
            <person name="Hill-Cawthorne G.A."/>
            <person name="Konen-Waisman S."/>
            <person name="Latham S.M."/>
            <person name="Mourier T."/>
            <person name="Norton R."/>
            <person name="Quail M.A."/>
            <person name="Sanders M."/>
            <person name="Shanmugam D."/>
            <person name="Sohal A."/>
            <person name="Wasmuth J.D."/>
            <person name="Brunk B."/>
            <person name="Grigg M.E."/>
            <person name="Howard J.C."/>
            <person name="Parkinson J."/>
            <person name="Roos D.S."/>
            <person name="Trees A.J."/>
            <person name="Berriman M."/>
            <person name="Pain A."/>
            <person name="Wastling J.M."/>
        </authorList>
    </citation>
    <scope>NUCLEOTIDE SEQUENCE [LARGE SCALE GENOMIC DNA]</scope>
    <source>
        <strain evidence="4">Liverpool</strain>
    </source>
</reference>
<dbReference type="InterPro" id="IPR036755">
    <property type="entry name" value="SRS_dom_sf"/>
</dbReference>
<dbReference type="EMBL" id="FR823391">
    <property type="protein sequence ID" value="CBZ54848.1"/>
    <property type="molecule type" value="Genomic_DNA"/>
</dbReference>
<evidence type="ECO:0000313" key="3">
    <source>
        <dbReference type="EMBL" id="CEL69567.1"/>
    </source>
</evidence>
<dbReference type="GO" id="GO:0016020">
    <property type="term" value="C:membrane"/>
    <property type="evidence" value="ECO:0007669"/>
    <property type="project" value="InterPro"/>
</dbReference>
<dbReference type="VEuPathDB" id="ToxoDB:NCLIV_052740"/>
<reference evidence="2" key="2">
    <citation type="submission" date="2011-03" db="EMBL/GenBank/DDBJ databases">
        <title>Comparative genomics and transcriptomics of Neospora caninum and Toxoplasma gondii.</title>
        <authorList>
            <person name="Reid A.J."/>
            <person name="Sohal A."/>
            <person name="Harris D."/>
            <person name="Quail M."/>
            <person name="Sanders M."/>
            <person name="Berriman M."/>
            <person name="Wastling J.M."/>
            <person name="Pain A."/>
        </authorList>
    </citation>
    <scope>NUCLEOTIDE SEQUENCE</scope>
    <source>
        <strain evidence="2">Liverpool</strain>
    </source>
</reference>
<sequence length="330" mass="34685">MALILLEPSSSYASPVDDSTSGAQTCDVATKEAGKPEAALALTLNAESDAVSFKCSSTHKATIAPSNADVYNDDSCTSVQTLATLFTDAAMTGGEGDDEPKTYTLTIPKNSRKATETLLCYKCILDAQVLSRELPELPQAEGNVCKVKITVAAVPKKEPEADKNDDQPEGVFQCASEDGTKEASVSAESPLLFKCGSGLSLQPTNLENVFDDQDGTCADEVALDTVVDATLTQAETNTNDPEQTGAVYQLVVKTAPSEDTALCYKCVPASAAPENRDTPGEGSTLKECLLKIFVKGNATSASERTWGASLWAVSFPVAVQTLVGVLYVSE</sequence>
<dbReference type="RefSeq" id="XP_003884876.1">
    <property type="nucleotide sequence ID" value="XM_003884827.1"/>
</dbReference>
<feature type="domain" description="SRS" evidence="1">
    <location>
        <begin position="172"/>
        <end position="292"/>
    </location>
</feature>
<dbReference type="GeneID" id="13446552"/>
<dbReference type="InterPro" id="IPR007226">
    <property type="entry name" value="SRS_dom"/>
</dbReference>